<gene>
    <name evidence="1" type="ordered locus">Calkro_0662</name>
</gene>
<dbReference type="KEGG" id="ckn:Calkro_0662"/>
<dbReference type="PATRIC" id="fig|632348.3.peg.705"/>
<dbReference type="RefSeq" id="WP_013429704.1">
    <property type="nucleotide sequence ID" value="NC_014720.1"/>
</dbReference>
<protein>
    <submittedName>
        <fullName evidence="1">Uncharacterized protein</fullName>
    </submittedName>
</protein>
<dbReference type="InterPro" id="IPR031834">
    <property type="entry name" value="RnlB/LsoB_antitoxin"/>
</dbReference>
<reference key="1">
    <citation type="submission" date="2010-11" db="EMBL/GenBank/DDBJ databases">
        <title>Complete sequence of Caldicellulosiruptor kronotskyensis 2002.</title>
        <authorList>
            <consortium name="US DOE Joint Genome Institute"/>
            <person name="Lucas S."/>
            <person name="Copeland A."/>
            <person name="Lapidus A."/>
            <person name="Cheng J.-F."/>
            <person name="Bruce D."/>
            <person name="Goodwin L."/>
            <person name="Pitluck S."/>
            <person name="Davenport K."/>
            <person name="Detter J.C."/>
            <person name="Han C."/>
            <person name="Tapia R."/>
            <person name="Land M."/>
            <person name="Hauser L."/>
            <person name="Jeffries C."/>
            <person name="Kyrpides N."/>
            <person name="Ivanova N."/>
            <person name="Mikhailova N."/>
            <person name="Blumer-Schuette S.E."/>
            <person name="Kelly R.M."/>
            <person name="Woyke T."/>
        </authorList>
    </citation>
    <scope>NUCLEOTIDE SEQUENCE</scope>
    <source>
        <strain>2002</strain>
    </source>
</reference>
<dbReference type="HOGENOM" id="CLU_163902_0_0_9"/>
<dbReference type="Proteomes" id="UP000006835">
    <property type="component" value="Chromosome"/>
</dbReference>
<proteinExistence type="predicted"/>
<name>E4SER8_CALK2</name>
<dbReference type="AlphaFoldDB" id="E4SER8"/>
<accession>E4SER8</accession>
<dbReference type="Pfam" id="PF15933">
    <property type="entry name" value="RnlB_antitoxin"/>
    <property type="match status" value="1"/>
</dbReference>
<evidence type="ECO:0000313" key="2">
    <source>
        <dbReference type="Proteomes" id="UP000006835"/>
    </source>
</evidence>
<dbReference type="OrthoDB" id="2055994at2"/>
<sequence length="126" mass="15064">MKDVKKEKFIIKEVYNTEYKVMVIVLDSVFLTEILDEIERELEYLKVKGNVLIDTLLFNGNNDERFISIYFDGQKFDLGSYKIVKFKKDSSFRRITSDYLRVNKEILEYSILNDFQRKLIKKGIDI</sequence>
<keyword evidence="2" id="KW-1185">Reference proteome</keyword>
<reference evidence="1 2" key="2">
    <citation type="journal article" date="2011" name="J. Bacteriol.">
        <title>Complete genome sequences for the anaerobic, extremely thermophilic plant biomass-degrading bacteria Caldicellulosiruptor hydrothermalis, Caldicellulosiruptor kristjanssonii, Caldicellulosiruptor kronotskyensis, Caldicellulosiruptor owensenis, and Caldicellulosiruptor lactoaceticus.</title>
        <authorList>
            <person name="Blumer-Schuette S.E."/>
            <person name="Ozdemir I."/>
            <person name="Mistry D."/>
            <person name="Lucas S."/>
            <person name="Lapidus A."/>
            <person name="Cheng J.F."/>
            <person name="Goodwin L.A."/>
            <person name="Pitluck S."/>
            <person name="Land M.L."/>
            <person name="Hauser L.J."/>
            <person name="Woyke T."/>
            <person name="Mikhailova N."/>
            <person name="Pati A."/>
            <person name="Kyrpides N.C."/>
            <person name="Ivanova N."/>
            <person name="Detter J.C."/>
            <person name="Walston-Davenport K."/>
            <person name="Han S."/>
            <person name="Adams M.W."/>
            <person name="Kelly R.M."/>
        </authorList>
    </citation>
    <scope>NUCLEOTIDE SEQUENCE [LARGE SCALE GENOMIC DNA]</scope>
    <source>
        <strain evidence="2">DSM 18902 / VKM B-2412 / 2002</strain>
    </source>
</reference>
<dbReference type="EMBL" id="CP002330">
    <property type="protein sequence ID" value="ADQ45555.1"/>
    <property type="molecule type" value="Genomic_DNA"/>
</dbReference>
<organism evidence="1 2">
    <name type="scientific">Caldicellulosiruptor kronotskyensis (strain DSM 18902 / VKM B-2412 / 2002)</name>
    <dbReference type="NCBI Taxonomy" id="632348"/>
    <lineage>
        <taxon>Bacteria</taxon>
        <taxon>Bacillati</taxon>
        <taxon>Bacillota</taxon>
        <taxon>Bacillota incertae sedis</taxon>
        <taxon>Caldicellulosiruptorales</taxon>
        <taxon>Caldicellulosiruptoraceae</taxon>
        <taxon>Caldicellulosiruptor</taxon>
    </lineage>
</organism>
<evidence type="ECO:0000313" key="1">
    <source>
        <dbReference type="EMBL" id="ADQ45555.1"/>
    </source>
</evidence>